<organism evidence="10 11">
    <name type="scientific">Crucibulum laeve</name>
    <dbReference type="NCBI Taxonomy" id="68775"/>
    <lineage>
        <taxon>Eukaryota</taxon>
        <taxon>Fungi</taxon>
        <taxon>Dikarya</taxon>
        <taxon>Basidiomycota</taxon>
        <taxon>Agaricomycotina</taxon>
        <taxon>Agaricomycetes</taxon>
        <taxon>Agaricomycetidae</taxon>
        <taxon>Agaricales</taxon>
        <taxon>Agaricineae</taxon>
        <taxon>Nidulariaceae</taxon>
        <taxon>Crucibulum</taxon>
    </lineage>
</organism>
<dbReference type="Gene3D" id="1.10.630.10">
    <property type="entry name" value="Cytochrome P450"/>
    <property type="match status" value="1"/>
</dbReference>
<protein>
    <submittedName>
        <fullName evidence="10">Cytochrome P450</fullName>
    </submittedName>
</protein>
<dbReference type="PANTHER" id="PTHR24305:SF187">
    <property type="entry name" value="P450, PUTATIVE (EUROFUNG)-RELATED"/>
    <property type="match status" value="1"/>
</dbReference>
<feature type="binding site" description="axial binding residue" evidence="8">
    <location>
        <position position="488"/>
    </location>
    <ligand>
        <name>heme</name>
        <dbReference type="ChEBI" id="CHEBI:30413"/>
    </ligand>
    <ligandPart>
        <name>Fe</name>
        <dbReference type="ChEBI" id="CHEBI:18248"/>
    </ligandPart>
</feature>
<evidence type="ECO:0000256" key="5">
    <source>
        <dbReference type="ARBA" id="ARBA00023002"/>
    </source>
</evidence>
<keyword evidence="11" id="KW-1185">Reference proteome</keyword>
<dbReference type="GO" id="GO:0016705">
    <property type="term" value="F:oxidoreductase activity, acting on paired donors, with incorporation or reduction of molecular oxygen"/>
    <property type="evidence" value="ECO:0007669"/>
    <property type="project" value="InterPro"/>
</dbReference>
<evidence type="ECO:0000256" key="9">
    <source>
        <dbReference type="SAM" id="Phobius"/>
    </source>
</evidence>
<keyword evidence="5" id="KW-0560">Oxidoreductase</keyword>
<comment type="similarity">
    <text evidence="3">Belongs to the cytochrome P450 family.</text>
</comment>
<reference evidence="10 11" key="1">
    <citation type="journal article" date="2019" name="Nat. Ecol. Evol.">
        <title>Megaphylogeny resolves global patterns of mushroom evolution.</title>
        <authorList>
            <person name="Varga T."/>
            <person name="Krizsan K."/>
            <person name="Foldi C."/>
            <person name="Dima B."/>
            <person name="Sanchez-Garcia M."/>
            <person name="Sanchez-Ramirez S."/>
            <person name="Szollosi G.J."/>
            <person name="Szarkandi J.G."/>
            <person name="Papp V."/>
            <person name="Albert L."/>
            <person name="Andreopoulos W."/>
            <person name="Angelini C."/>
            <person name="Antonin V."/>
            <person name="Barry K.W."/>
            <person name="Bougher N.L."/>
            <person name="Buchanan P."/>
            <person name="Buyck B."/>
            <person name="Bense V."/>
            <person name="Catcheside P."/>
            <person name="Chovatia M."/>
            <person name="Cooper J."/>
            <person name="Damon W."/>
            <person name="Desjardin D."/>
            <person name="Finy P."/>
            <person name="Geml J."/>
            <person name="Haridas S."/>
            <person name="Hughes K."/>
            <person name="Justo A."/>
            <person name="Karasinski D."/>
            <person name="Kautmanova I."/>
            <person name="Kiss B."/>
            <person name="Kocsube S."/>
            <person name="Kotiranta H."/>
            <person name="LaButti K.M."/>
            <person name="Lechner B.E."/>
            <person name="Liimatainen K."/>
            <person name="Lipzen A."/>
            <person name="Lukacs Z."/>
            <person name="Mihaltcheva S."/>
            <person name="Morgado L.N."/>
            <person name="Niskanen T."/>
            <person name="Noordeloos M.E."/>
            <person name="Ohm R.A."/>
            <person name="Ortiz-Santana B."/>
            <person name="Ovrebo C."/>
            <person name="Racz N."/>
            <person name="Riley R."/>
            <person name="Savchenko A."/>
            <person name="Shiryaev A."/>
            <person name="Soop K."/>
            <person name="Spirin V."/>
            <person name="Szebenyi C."/>
            <person name="Tomsovsky M."/>
            <person name="Tulloss R.E."/>
            <person name="Uehling J."/>
            <person name="Grigoriev I.V."/>
            <person name="Vagvolgyi C."/>
            <person name="Papp T."/>
            <person name="Martin F.M."/>
            <person name="Miettinen O."/>
            <person name="Hibbett D.S."/>
            <person name="Nagy L.G."/>
        </authorList>
    </citation>
    <scope>NUCLEOTIDE SEQUENCE [LARGE SCALE GENOMIC DNA]</scope>
    <source>
        <strain evidence="10 11">CBS 166.37</strain>
    </source>
</reference>
<evidence type="ECO:0000256" key="1">
    <source>
        <dbReference type="ARBA" id="ARBA00001971"/>
    </source>
</evidence>
<comment type="cofactor">
    <cofactor evidence="1 8">
        <name>heme</name>
        <dbReference type="ChEBI" id="CHEBI:30413"/>
    </cofactor>
</comment>
<evidence type="ECO:0000256" key="7">
    <source>
        <dbReference type="ARBA" id="ARBA00023033"/>
    </source>
</evidence>
<evidence type="ECO:0000313" key="11">
    <source>
        <dbReference type="Proteomes" id="UP000308652"/>
    </source>
</evidence>
<name>A0A5C3LMN1_9AGAR</name>
<dbReference type="EMBL" id="ML213637">
    <property type="protein sequence ID" value="TFK34045.1"/>
    <property type="molecule type" value="Genomic_DNA"/>
</dbReference>
<sequence length="545" mass="61257">MYDTLAAVVVLSLLSHAYFKRNEPQPFQFLGYLAFGSTLSFAGLVGIHKATIFQALLSTILYASLYLAVLSTSIIAYRLSPWHPLAAFPGPKLAVISKWWMVYNVLGKGGRHLTLQKLHNNLGPFVRVGPNELSINHASAVRSVYKLDRAVFYQATPSKGDAVITVLDRQRHATRRQAWARAVTGEAMYSYIPPTQRRIKQFLEIIQQQTSAGKKVILDHWLSLFFMDLMGDMGFSGGFETMKAGEDKDGWIDILGKGVMFTAAMGQLPWLKTIMMLLPQRGPIESFQNFTHDKILEIQKSPKKDMRQDILSTVMDHRPGSTPLTLDEAAADSALIVVAATDTGIQTALSFVRYICVDQEKQRRLQKEIDEVFDQTGELDVKAVMHLPYFDACIQESLRIMPPGPFGPPKTTGETGARILDTWIPPSTTVHVPVFALHRDPANFGPLADTFIPERWLESEITSTLDKQKLLPCNREAFVPFSTGYSSCIGKQLAQQNLKIFLAYLFHAYEILPSSDFNAKEFDASYKEYGLWTHDPFKVKFIPRQ</sequence>
<gene>
    <name evidence="10" type="ORF">BDQ12DRAFT_636864</name>
</gene>
<evidence type="ECO:0000313" key="10">
    <source>
        <dbReference type="EMBL" id="TFK34045.1"/>
    </source>
</evidence>
<dbReference type="GO" id="GO:0020037">
    <property type="term" value="F:heme binding"/>
    <property type="evidence" value="ECO:0007669"/>
    <property type="project" value="InterPro"/>
</dbReference>
<dbReference type="SUPFAM" id="SSF48264">
    <property type="entry name" value="Cytochrome P450"/>
    <property type="match status" value="1"/>
</dbReference>
<keyword evidence="6 8" id="KW-0408">Iron</keyword>
<comment type="pathway">
    <text evidence="2">Secondary metabolite biosynthesis.</text>
</comment>
<dbReference type="STRING" id="68775.A0A5C3LMN1"/>
<dbReference type="PRINTS" id="PR00463">
    <property type="entry name" value="EP450I"/>
</dbReference>
<dbReference type="AlphaFoldDB" id="A0A5C3LMN1"/>
<dbReference type="OrthoDB" id="6692864at2759"/>
<dbReference type="InterPro" id="IPR002401">
    <property type="entry name" value="Cyt_P450_E_grp-I"/>
</dbReference>
<dbReference type="InterPro" id="IPR036396">
    <property type="entry name" value="Cyt_P450_sf"/>
</dbReference>
<dbReference type="PRINTS" id="PR00385">
    <property type="entry name" value="P450"/>
</dbReference>
<dbReference type="InterPro" id="IPR001128">
    <property type="entry name" value="Cyt_P450"/>
</dbReference>
<evidence type="ECO:0000256" key="4">
    <source>
        <dbReference type="ARBA" id="ARBA00022723"/>
    </source>
</evidence>
<keyword evidence="4 8" id="KW-0479">Metal-binding</keyword>
<dbReference type="InterPro" id="IPR050121">
    <property type="entry name" value="Cytochrome_P450_monoxygenase"/>
</dbReference>
<keyword evidence="9" id="KW-0812">Transmembrane</keyword>
<keyword evidence="9" id="KW-1133">Transmembrane helix</keyword>
<keyword evidence="9" id="KW-0472">Membrane</keyword>
<evidence type="ECO:0000256" key="6">
    <source>
        <dbReference type="ARBA" id="ARBA00023004"/>
    </source>
</evidence>
<evidence type="ECO:0000256" key="8">
    <source>
        <dbReference type="PIRSR" id="PIRSR602401-1"/>
    </source>
</evidence>
<proteinExistence type="inferred from homology"/>
<dbReference type="Proteomes" id="UP000308652">
    <property type="component" value="Unassembled WGS sequence"/>
</dbReference>
<evidence type="ECO:0000256" key="2">
    <source>
        <dbReference type="ARBA" id="ARBA00005179"/>
    </source>
</evidence>
<dbReference type="Pfam" id="PF00067">
    <property type="entry name" value="p450"/>
    <property type="match status" value="1"/>
</dbReference>
<evidence type="ECO:0000256" key="3">
    <source>
        <dbReference type="ARBA" id="ARBA00010617"/>
    </source>
</evidence>
<feature type="transmembrane region" description="Helical" evidence="9">
    <location>
        <begin position="59"/>
        <end position="79"/>
    </location>
</feature>
<feature type="transmembrane region" description="Helical" evidence="9">
    <location>
        <begin position="29"/>
        <end position="47"/>
    </location>
</feature>
<accession>A0A5C3LMN1</accession>
<dbReference type="PANTHER" id="PTHR24305">
    <property type="entry name" value="CYTOCHROME P450"/>
    <property type="match status" value="1"/>
</dbReference>
<keyword evidence="7" id="KW-0503">Monooxygenase</keyword>
<dbReference type="GO" id="GO:0005506">
    <property type="term" value="F:iron ion binding"/>
    <property type="evidence" value="ECO:0007669"/>
    <property type="project" value="InterPro"/>
</dbReference>
<keyword evidence="8" id="KW-0349">Heme</keyword>
<dbReference type="GO" id="GO:0004497">
    <property type="term" value="F:monooxygenase activity"/>
    <property type="evidence" value="ECO:0007669"/>
    <property type="project" value="UniProtKB-KW"/>
</dbReference>